<reference evidence="2 3" key="1">
    <citation type="submission" date="2021-11" db="EMBL/GenBank/DDBJ databases">
        <authorList>
            <person name="Oh E.-T."/>
            <person name="Kim S.-B."/>
        </authorList>
    </citation>
    <scope>NUCLEOTIDE SEQUENCE [LARGE SCALE GENOMIC DNA]</scope>
    <source>
        <strain evidence="2 3">MMS20-SJTR3</strain>
    </source>
</reference>
<dbReference type="RefSeq" id="WP_230513309.1">
    <property type="nucleotide sequence ID" value="NZ_JAJITD010000023.1"/>
</dbReference>
<evidence type="ECO:0000259" key="1">
    <source>
        <dbReference type="Pfam" id="PF13640"/>
    </source>
</evidence>
<keyword evidence="3" id="KW-1185">Reference proteome</keyword>
<dbReference type="EMBL" id="JAJITD010000023">
    <property type="protein sequence ID" value="MCC8397032.1"/>
    <property type="molecule type" value="Genomic_DNA"/>
</dbReference>
<comment type="caution">
    <text evidence="2">The sequence shown here is derived from an EMBL/GenBank/DDBJ whole genome shotgun (WGS) entry which is preliminary data.</text>
</comment>
<proteinExistence type="predicted"/>
<evidence type="ECO:0000313" key="3">
    <source>
        <dbReference type="Proteomes" id="UP001431019"/>
    </source>
</evidence>
<evidence type="ECO:0000313" key="2">
    <source>
        <dbReference type="EMBL" id="MCC8397032.1"/>
    </source>
</evidence>
<sequence length="209" mass="23992">MSAKSVERVDPQMPFFECYDEVLDIVDQHAIYSFLDAPGWDFGWKSQSKKDIYSFWHKHFAGYRKSASYSYSSGKWPPPDCAEELKREAEPIHRFWTLLQSTLLAGHTLVRCYANGMPFGTEGTIHTDSDSPNSYTCIYYPQPVWNPNWAGETVLLDRAQKDIVASIYPKPNRLLFFKGDIPHVARGVSRTCPELRVTLMFKTEKVPAN</sequence>
<gene>
    <name evidence="2" type="ORF">LJ656_31120</name>
</gene>
<dbReference type="InterPro" id="IPR044862">
    <property type="entry name" value="Pro_4_hyd_alph_FE2OG_OXY"/>
</dbReference>
<name>A0ABS8K4E8_9BURK</name>
<dbReference type="Proteomes" id="UP001431019">
    <property type="component" value="Unassembled WGS sequence"/>
</dbReference>
<dbReference type="Pfam" id="PF13640">
    <property type="entry name" value="2OG-FeII_Oxy_3"/>
    <property type="match status" value="1"/>
</dbReference>
<protein>
    <submittedName>
        <fullName evidence="2">2OG-Fe(II) oxygenase</fullName>
    </submittedName>
</protein>
<accession>A0ABS8K4E8</accession>
<organism evidence="2 3">
    <name type="scientific">Paraburkholderia sejongensis</name>
    <dbReference type="NCBI Taxonomy" id="2886946"/>
    <lineage>
        <taxon>Bacteria</taxon>
        <taxon>Pseudomonadati</taxon>
        <taxon>Pseudomonadota</taxon>
        <taxon>Betaproteobacteria</taxon>
        <taxon>Burkholderiales</taxon>
        <taxon>Burkholderiaceae</taxon>
        <taxon>Paraburkholderia</taxon>
    </lineage>
</organism>
<feature type="domain" description="Prolyl 4-hydroxylase alpha subunit Fe(2+) 2OG dioxygenase" evidence="1">
    <location>
        <begin position="120"/>
        <end position="190"/>
    </location>
</feature>
<dbReference type="Gene3D" id="2.60.120.620">
    <property type="entry name" value="q2cbj1_9rhob like domain"/>
    <property type="match status" value="1"/>
</dbReference>